<keyword evidence="6 9" id="KW-1133">Transmembrane helix</keyword>
<feature type="transmembrane region" description="Helical" evidence="9">
    <location>
        <begin position="67"/>
        <end position="87"/>
    </location>
</feature>
<evidence type="ECO:0000256" key="9">
    <source>
        <dbReference type="SAM" id="Phobius"/>
    </source>
</evidence>
<feature type="transmembrane region" description="Helical" evidence="9">
    <location>
        <begin position="43"/>
        <end position="61"/>
    </location>
</feature>
<dbReference type="PANTHER" id="PTHR11795">
    <property type="entry name" value="BRANCHED-CHAIN AMINO ACID TRANSPORT SYSTEM PERMEASE PROTEIN LIVH"/>
    <property type="match status" value="1"/>
</dbReference>
<dbReference type="CDD" id="cd06582">
    <property type="entry name" value="TM_PBP1_LivH_like"/>
    <property type="match status" value="1"/>
</dbReference>
<keyword evidence="3" id="KW-1003">Cell membrane</keyword>
<dbReference type="Pfam" id="PF02653">
    <property type="entry name" value="BPD_transp_2"/>
    <property type="match status" value="1"/>
</dbReference>
<evidence type="ECO:0000256" key="5">
    <source>
        <dbReference type="ARBA" id="ARBA00022970"/>
    </source>
</evidence>
<feature type="transmembrane region" description="Helical" evidence="9">
    <location>
        <begin position="268"/>
        <end position="289"/>
    </location>
</feature>
<comment type="subcellular location">
    <subcellularLocation>
        <location evidence="1">Cell membrane</location>
        <topology evidence="1">Multi-pass membrane protein</topology>
    </subcellularLocation>
</comment>
<evidence type="ECO:0000256" key="3">
    <source>
        <dbReference type="ARBA" id="ARBA00022475"/>
    </source>
</evidence>
<evidence type="ECO:0000256" key="1">
    <source>
        <dbReference type="ARBA" id="ARBA00004651"/>
    </source>
</evidence>
<reference evidence="10" key="1">
    <citation type="journal article" date="2020" name="mSystems">
        <title>Genome- and Community-Level Interaction Insights into Carbon Utilization and Element Cycling Functions of Hydrothermarchaeota in Hydrothermal Sediment.</title>
        <authorList>
            <person name="Zhou Z."/>
            <person name="Liu Y."/>
            <person name="Xu W."/>
            <person name="Pan J."/>
            <person name="Luo Z.H."/>
            <person name="Li M."/>
        </authorList>
    </citation>
    <scope>NUCLEOTIDE SEQUENCE [LARGE SCALE GENOMIC DNA]</scope>
    <source>
        <strain evidence="10">SpSt-769</strain>
    </source>
</reference>
<dbReference type="PANTHER" id="PTHR11795:SF442">
    <property type="entry name" value="ABC TRANSPORTER ATP-BINDING PROTEIN"/>
    <property type="match status" value="1"/>
</dbReference>
<organism evidence="10">
    <name type="scientific">Desulfomonile tiedjei</name>
    <dbReference type="NCBI Taxonomy" id="2358"/>
    <lineage>
        <taxon>Bacteria</taxon>
        <taxon>Pseudomonadati</taxon>
        <taxon>Thermodesulfobacteriota</taxon>
        <taxon>Desulfomonilia</taxon>
        <taxon>Desulfomonilales</taxon>
        <taxon>Desulfomonilaceae</taxon>
        <taxon>Desulfomonile</taxon>
    </lineage>
</organism>
<dbReference type="GO" id="GO:0005886">
    <property type="term" value="C:plasma membrane"/>
    <property type="evidence" value="ECO:0007669"/>
    <property type="project" value="UniProtKB-SubCell"/>
</dbReference>
<name>A0A7C4ASP9_9BACT</name>
<dbReference type="GO" id="GO:0006865">
    <property type="term" value="P:amino acid transport"/>
    <property type="evidence" value="ECO:0007669"/>
    <property type="project" value="UniProtKB-KW"/>
</dbReference>
<dbReference type="GO" id="GO:0022857">
    <property type="term" value="F:transmembrane transporter activity"/>
    <property type="evidence" value="ECO:0007669"/>
    <property type="project" value="InterPro"/>
</dbReference>
<comment type="similarity">
    <text evidence="8">Belongs to the binding-protein-dependent transport system permease family. LivHM subfamily.</text>
</comment>
<keyword evidence="4 9" id="KW-0812">Transmembrane</keyword>
<keyword evidence="7 9" id="KW-0472">Membrane</keyword>
<sequence>MTKELFVFMLINGLCQGMLLFIIASGLSLVFGVLRVINFAHGSLYMIGAYLAFSLSTLLTSGPLYSFIFLLLIVPPLVAIISLGLEVTLFRRVYRGEHLLQLLLTYALVLILDDLVRVIWGGDPRNVARPSVLAGSIEMMGMFLPSYNVFILCIGPMIAVGLWFILYKTRAGNIIRAAVSYPDTLGALGVNVSLVMTCTFMLGCWLAGLGGVLTSALASIDLGIGMERIIECFAVVVIGGLGSVGGALLGSLIIGVGSTFLQLPLGRWALVFPYALMAIVLIVRPWGLFGKPER</sequence>
<dbReference type="InterPro" id="IPR052157">
    <property type="entry name" value="BCAA_transport_permease"/>
</dbReference>
<evidence type="ECO:0000256" key="4">
    <source>
        <dbReference type="ARBA" id="ARBA00022692"/>
    </source>
</evidence>
<feature type="transmembrane region" description="Helical" evidence="9">
    <location>
        <begin position="99"/>
        <end position="120"/>
    </location>
</feature>
<feature type="transmembrane region" description="Helical" evidence="9">
    <location>
        <begin position="232"/>
        <end position="256"/>
    </location>
</feature>
<keyword evidence="5" id="KW-0029">Amino-acid transport</keyword>
<accession>A0A7C4ASP9</accession>
<evidence type="ECO:0000256" key="7">
    <source>
        <dbReference type="ARBA" id="ARBA00023136"/>
    </source>
</evidence>
<evidence type="ECO:0000256" key="2">
    <source>
        <dbReference type="ARBA" id="ARBA00022448"/>
    </source>
</evidence>
<dbReference type="InterPro" id="IPR001851">
    <property type="entry name" value="ABC_transp_permease"/>
</dbReference>
<evidence type="ECO:0000313" key="10">
    <source>
        <dbReference type="EMBL" id="HGH61701.1"/>
    </source>
</evidence>
<evidence type="ECO:0000256" key="6">
    <source>
        <dbReference type="ARBA" id="ARBA00022989"/>
    </source>
</evidence>
<protein>
    <submittedName>
        <fullName evidence="10">Branched-chain amino acid ABC transporter permease</fullName>
    </submittedName>
</protein>
<evidence type="ECO:0000256" key="8">
    <source>
        <dbReference type="ARBA" id="ARBA00037998"/>
    </source>
</evidence>
<dbReference type="EMBL" id="DTGT01000337">
    <property type="protein sequence ID" value="HGH61701.1"/>
    <property type="molecule type" value="Genomic_DNA"/>
</dbReference>
<dbReference type="AlphaFoldDB" id="A0A7C4ASP9"/>
<gene>
    <name evidence="10" type="ORF">ENV54_10425</name>
</gene>
<keyword evidence="2" id="KW-0813">Transport</keyword>
<proteinExistence type="inferred from homology"/>
<feature type="transmembrane region" description="Helical" evidence="9">
    <location>
        <begin position="6"/>
        <end position="31"/>
    </location>
</feature>
<feature type="transmembrane region" description="Helical" evidence="9">
    <location>
        <begin position="147"/>
        <end position="167"/>
    </location>
</feature>
<comment type="caution">
    <text evidence="10">The sequence shown here is derived from an EMBL/GenBank/DDBJ whole genome shotgun (WGS) entry which is preliminary data.</text>
</comment>